<feature type="non-terminal residue" evidence="1">
    <location>
        <position position="227"/>
    </location>
</feature>
<accession>A0ACA9QFV5</accession>
<proteinExistence type="predicted"/>
<keyword evidence="2" id="KW-1185">Reference proteome</keyword>
<dbReference type="Proteomes" id="UP000789366">
    <property type="component" value="Unassembled WGS sequence"/>
</dbReference>
<evidence type="ECO:0000313" key="2">
    <source>
        <dbReference type="Proteomes" id="UP000789366"/>
    </source>
</evidence>
<dbReference type="EMBL" id="CAJVPW010041476">
    <property type="protein sequence ID" value="CAG8748306.1"/>
    <property type="molecule type" value="Genomic_DNA"/>
</dbReference>
<protein>
    <submittedName>
        <fullName evidence="1">4973_t:CDS:1</fullName>
    </submittedName>
</protein>
<sequence>RTIERQIINGDIIYNFGTKSRCTAGFWVTDADLNNYIVTAGHCIDFNNTTPDHNRFYMKPLNFSTSDKGLIFSIKDDAIGQMVFYNLKKTDFGLIRITNGDIKPTRVIRNIDSDPYRQLFIRDREIISTHGAHLCKSGATTSVTCGYTKSFEGYHFGNTVTVDLIVTNFLAAIGDSGGPVFYLRDLPFVSLHGITVKAGNSREWGHLTFTVKADYIIGSADRIIELG</sequence>
<name>A0ACA9QFV5_9GLOM</name>
<organism evidence="1 2">
    <name type="scientific">Cetraspora pellucida</name>
    <dbReference type="NCBI Taxonomy" id="1433469"/>
    <lineage>
        <taxon>Eukaryota</taxon>
        <taxon>Fungi</taxon>
        <taxon>Fungi incertae sedis</taxon>
        <taxon>Mucoromycota</taxon>
        <taxon>Glomeromycotina</taxon>
        <taxon>Glomeromycetes</taxon>
        <taxon>Diversisporales</taxon>
        <taxon>Gigasporaceae</taxon>
        <taxon>Cetraspora</taxon>
    </lineage>
</organism>
<feature type="non-terminal residue" evidence="1">
    <location>
        <position position="1"/>
    </location>
</feature>
<reference evidence="1" key="1">
    <citation type="submission" date="2021-06" db="EMBL/GenBank/DDBJ databases">
        <authorList>
            <person name="Kallberg Y."/>
            <person name="Tangrot J."/>
            <person name="Rosling A."/>
        </authorList>
    </citation>
    <scope>NUCLEOTIDE SEQUENCE</scope>
    <source>
        <strain evidence="1">28 12/20/2015</strain>
    </source>
</reference>
<evidence type="ECO:0000313" key="1">
    <source>
        <dbReference type="EMBL" id="CAG8748306.1"/>
    </source>
</evidence>
<comment type="caution">
    <text evidence="1">The sequence shown here is derived from an EMBL/GenBank/DDBJ whole genome shotgun (WGS) entry which is preliminary data.</text>
</comment>
<gene>
    <name evidence="1" type="ORF">SPELUC_LOCUS14296</name>
</gene>